<sequence>ESDRAVLVDHLQASLSSKKISYLDEHVTEAKDRLAAYRSGKTRSFDGASFVASLRNSLS</sequence>
<name>A0ABW5E611_9BACT</name>
<proteinExistence type="predicted"/>
<keyword evidence="2" id="KW-1185">Reference proteome</keyword>
<dbReference type="Proteomes" id="UP001597297">
    <property type="component" value="Unassembled WGS sequence"/>
</dbReference>
<evidence type="ECO:0000313" key="1">
    <source>
        <dbReference type="EMBL" id="MFD2277812.1"/>
    </source>
</evidence>
<dbReference type="EMBL" id="JBHUJC010000048">
    <property type="protein sequence ID" value="MFD2277812.1"/>
    <property type="molecule type" value="Genomic_DNA"/>
</dbReference>
<accession>A0ABW5E611</accession>
<dbReference type="Pfam" id="PF09720">
    <property type="entry name" value="Unstab_antitox"/>
    <property type="match status" value="1"/>
</dbReference>
<comment type="caution">
    <text evidence="1">The sequence shown here is derived from an EMBL/GenBank/DDBJ whole genome shotgun (WGS) entry which is preliminary data.</text>
</comment>
<feature type="non-terminal residue" evidence="1">
    <location>
        <position position="1"/>
    </location>
</feature>
<gene>
    <name evidence="1" type="ORF">ACFSQZ_15205</name>
</gene>
<dbReference type="InterPro" id="IPR013406">
    <property type="entry name" value="CHP02574_addiction_mod"/>
</dbReference>
<organism evidence="1 2">
    <name type="scientific">Rubritalea spongiae</name>
    <dbReference type="NCBI Taxonomy" id="430797"/>
    <lineage>
        <taxon>Bacteria</taxon>
        <taxon>Pseudomonadati</taxon>
        <taxon>Verrucomicrobiota</taxon>
        <taxon>Verrucomicrobiia</taxon>
        <taxon>Verrucomicrobiales</taxon>
        <taxon>Rubritaleaceae</taxon>
        <taxon>Rubritalea</taxon>
    </lineage>
</organism>
<reference evidence="2" key="1">
    <citation type="journal article" date="2019" name="Int. J. Syst. Evol. Microbiol.">
        <title>The Global Catalogue of Microorganisms (GCM) 10K type strain sequencing project: providing services to taxonomists for standard genome sequencing and annotation.</title>
        <authorList>
            <consortium name="The Broad Institute Genomics Platform"/>
            <consortium name="The Broad Institute Genome Sequencing Center for Infectious Disease"/>
            <person name="Wu L."/>
            <person name="Ma J."/>
        </authorList>
    </citation>
    <scope>NUCLEOTIDE SEQUENCE [LARGE SCALE GENOMIC DNA]</scope>
    <source>
        <strain evidence="2">JCM 16545</strain>
    </source>
</reference>
<dbReference type="RefSeq" id="WP_377137035.1">
    <property type="nucleotide sequence ID" value="NZ_JBHUJC010000048.1"/>
</dbReference>
<evidence type="ECO:0000313" key="2">
    <source>
        <dbReference type="Proteomes" id="UP001597297"/>
    </source>
</evidence>
<protein>
    <submittedName>
        <fullName evidence="1">Addiction module protein</fullName>
    </submittedName>
</protein>